<name>A0ABT3GTH7_9RHOB</name>
<dbReference type="Proteomes" id="UP001208938">
    <property type="component" value="Unassembled WGS sequence"/>
</dbReference>
<comment type="caution">
    <text evidence="1">The sequence shown here is derived from an EMBL/GenBank/DDBJ whole genome shotgun (WGS) entry which is preliminary data.</text>
</comment>
<proteinExistence type="predicted"/>
<dbReference type="SUPFAM" id="SSF56281">
    <property type="entry name" value="Metallo-hydrolase/oxidoreductase"/>
    <property type="match status" value="1"/>
</dbReference>
<evidence type="ECO:0000313" key="2">
    <source>
        <dbReference type="Proteomes" id="UP001208938"/>
    </source>
</evidence>
<dbReference type="EMBL" id="JAPDFL010000001">
    <property type="protein sequence ID" value="MCW1930814.1"/>
    <property type="molecule type" value="Genomic_DNA"/>
</dbReference>
<dbReference type="InterPro" id="IPR025638">
    <property type="entry name" value="DUF4336"/>
</dbReference>
<dbReference type="PANTHER" id="PTHR33835">
    <property type="entry name" value="YALI0C07656P"/>
    <property type="match status" value="1"/>
</dbReference>
<gene>
    <name evidence="1" type="ORF">OKW52_00645</name>
</gene>
<evidence type="ECO:0000313" key="1">
    <source>
        <dbReference type="EMBL" id="MCW1930814.1"/>
    </source>
</evidence>
<dbReference type="InterPro" id="IPR036866">
    <property type="entry name" value="RibonucZ/Hydroxyglut_hydro"/>
</dbReference>
<dbReference type="RefSeq" id="WP_264503987.1">
    <property type="nucleotide sequence ID" value="NZ_JAPDFL010000001.1"/>
</dbReference>
<protein>
    <submittedName>
        <fullName evidence="1">DUF4336 domain-containing protein</fullName>
    </submittedName>
</protein>
<dbReference type="Pfam" id="PF14234">
    <property type="entry name" value="DUF4336"/>
    <property type="match status" value="1"/>
</dbReference>
<reference evidence="1 2" key="1">
    <citation type="submission" date="2022-10" db="EMBL/GenBank/DDBJ databases">
        <title>Pararhodobacter sp. nov., isolated from marine algae.</title>
        <authorList>
            <person name="Choi B.J."/>
            <person name="Kim J.M."/>
            <person name="Lee J.K."/>
            <person name="Choi D.G."/>
            <person name="Jeon C.O."/>
        </authorList>
    </citation>
    <scope>NUCLEOTIDE SEQUENCE [LARGE SCALE GENOMIC DNA]</scope>
    <source>
        <strain evidence="1 2">ZQ420</strain>
    </source>
</reference>
<accession>A0ABT3GTH7</accession>
<keyword evidence="2" id="KW-1185">Reference proteome</keyword>
<dbReference type="PANTHER" id="PTHR33835:SF1">
    <property type="entry name" value="METALLO-BETA-LACTAMASE DOMAIN-CONTAINING PROTEIN"/>
    <property type="match status" value="1"/>
</dbReference>
<organism evidence="1 2">
    <name type="scientific">Pararhodobacter zhoushanensis</name>
    <dbReference type="NCBI Taxonomy" id="2479545"/>
    <lineage>
        <taxon>Bacteria</taxon>
        <taxon>Pseudomonadati</taxon>
        <taxon>Pseudomonadota</taxon>
        <taxon>Alphaproteobacteria</taxon>
        <taxon>Rhodobacterales</taxon>
        <taxon>Paracoccaceae</taxon>
        <taxon>Pararhodobacter</taxon>
    </lineage>
</organism>
<sequence>MPRLHPFAPGLWLADGTPITAALGFRYPIRMAVLRLGSGGLVLWSPVQADPDLRAEIAALGPVEAIVAPNALHHVFLGDWAEAFPQAALYAAPKLRAKRPDLAFAAELPGQMPAHWDGQLDAVLVPNSIAPEVVLFHLASATVLTADLLQNMPADWYHGWRALIARLDRMTGPQPGVPVKFRLAMRNDPARAGLRRVLDWPAERVVMAHGTPVPEGGRDYLARVFGPMLR</sequence>